<dbReference type="PROSITE" id="PS51462">
    <property type="entry name" value="NUDIX"/>
    <property type="match status" value="1"/>
</dbReference>
<name>A0A1F5N0U5_9BACT</name>
<dbReference type="AlphaFoldDB" id="A0A1F5N0U5"/>
<dbReference type="PANTHER" id="PTHR10885">
    <property type="entry name" value="ISOPENTENYL-DIPHOSPHATE DELTA-ISOMERASE"/>
    <property type="match status" value="1"/>
</dbReference>
<sequence>MDRQMLLSCTDRGKFLGKYINRKKAHLGKGVKHLAIAVLIFNKAGKVLLQKRKHKVFNNIWDLTGATHPLHLKNGDETFEEATKRCLKREWGISPTSSTSGGLRGIKKVGAFSYFAQDGKRCENEYCALMVGEYDGKIKLNKEVGYGYKWRDKEKFLEDIKKNPYKYSAWAVEGMKILVASDL</sequence>
<reference evidence="2 3" key="1">
    <citation type="journal article" date="2016" name="Nat. Commun.">
        <title>Thousands of microbial genomes shed light on interconnected biogeochemical processes in an aquifer system.</title>
        <authorList>
            <person name="Anantharaman K."/>
            <person name="Brown C.T."/>
            <person name="Hug L.A."/>
            <person name="Sharon I."/>
            <person name="Castelle C.J."/>
            <person name="Probst A.J."/>
            <person name="Thomas B.C."/>
            <person name="Singh A."/>
            <person name="Wilkins M.J."/>
            <person name="Karaoz U."/>
            <person name="Brodie E.L."/>
            <person name="Williams K.H."/>
            <person name="Hubbard S.S."/>
            <person name="Banfield J.F."/>
        </authorList>
    </citation>
    <scope>NUCLEOTIDE SEQUENCE [LARGE SCALE GENOMIC DNA]</scope>
</reference>
<dbReference type="EMBL" id="MFEC01000015">
    <property type="protein sequence ID" value="OGE71235.1"/>
    <property type="molecule type" value="Genomic_DNA"/>
</dbReference>
<evidence type="ECO:0000313" key="3">
    <source>
        <dbReference type="Proteomes" id="UP000177135"/>
    </source>
</evidence>
<comment type="caution">
    <text evidence="2">The sequence shown here is derived from an EMBL/GenBank/DDBJ whole genome shotgun (WGS) entry which is preliminary data.</text>
</comment>
<evidence type="ECO:0000313" key="2">
    <source>
        <dbReference type="EMBL" id="OGE71235.1"/>
    </source>
</evidence>
<feature type="domain" description="Nudix hydrolase" evidence="1">
    <location>
        <begin position="31"/>
        <end position="173"/>
    </location>
</feature>
<dbReference type="Gene3D" id="3.90.79.10">
    <property type="entry name" value="Nucleoside Triphosphate Pyrophosphohydrolase"/>
    <property type="match status" value="1"/>
</dbReference>
<accession>A0A1F5N0U5</accession>
<organism evidence="2 3">
    <name type="scientific">Candidatus Daviesbacteria bacterium RIFOXYD1_FULL_41_10</name>
    <dbReference type="NCBI Taxonomy" id="1797801"/>
    <lineage>
        <taxon>Bacteria</taxon>
        <taxon>Candidatus Daviesiibacteriota</taxon>
    </lineage>
</organism>
<dbReference type="SUPFAM" id="SSF55811">
    <property type="entry name" value="Nudix"/>
    <property type="match status" value="1"/>
</dbReference>
<proteinExistence type="predicted"/>
<evidence type="ECO:0000259" key="1">
    <source>
        <dbReference type="PROSITE" id="PS51462"/>
    </source>
</evidence>
<dbReference type="GO" id="GO:0003824">
    <property type="term" value="F:catalytic activity"/>
    <property type="evidence" value="ECO:0007669"/>
    <property type="project" value="UniProtKB-ARBA"/>
</dbReference>
<dbReference type="PANTHER" id="PTHR10885:SF0">
    <property type="entry name" value="ISOPENTENYL-DIPHOSPHATE DELTA-ISOMERASE"/>
    <property type="match status" value="1"/>
</dbReference>
<dbReference type="Pfam" id="PF00293">
    <property type="entry name" value="NUDIX"/>
    <property type="match status" value="1"/>
</dbReference>
<gene>
    <name evidence="2" type="ORF">A2617_03605</name>
</gene>
<dbReference type="Proteomes" id="UP000177135">
    <property type="component" value="Unassembled WGS sequence"/>
</dbReference>
<dbReference type="InterPro" id="IPR000086">
    <property type="entry name" value="NUDIX_hydrolase_dom"/>
</dbReference>
<protein>
    <recommendedName>
        <fullName evidence="1">Nudix hydrolase domain-containing protein</fullName>
    </recommendedName>
</protein>
<dbReference type="InterPro" id="IPR015797">
    <property type="entry name" value="NUDIX_hydrolase-like_dom_sf"/>
</dbReference>